<accession>A0A3M7ILW8</accession>
<dbReference type="PANTHER" id="PTHR40375:SF2">
    <property type="entry name" value="SPORULATION-SPECIFIC PROTEIN 22"/>
    <property type="match status" value="1"/>
</dbReference>
<keyword evidence="1" id="KW-0469">Meiosis</keyword>
<evidence type="ECO:0008006" key="4">
    <source>
        <dbReference type="Google" id="ProtNLM"/>
    </source>
</evidence>
<dbReference type="EMBL" id="QWIT01000303">
    <property type="protein sequence ID" value="RMZ26343.1"/>
    <property type="molecule type" value="Genomic_DNA"/>
</dbReference>
<evidence type="ECO:0000256" key="1">
    <source>
        <dbReference type="ARBA" id="ARBA00023254"/>
    </source>
</evidence>
<reference evidence="2 3" key="1">
    <citation type="journal article" date="2018" name="BMC Genomics">
        <title>Genomic evidence for intraspecific hybridization in a clonal and extremely halotolerant yeast.</title>
        <authorList>
            <person name="Gostincar C."/>
            <person name="Stajich J.E."/>
            <person name="Zupancic J."/>
            <person name="Zalar P."/>
            <person name="Gunde-Cimerman N."/>
        </authorList>
    </citation>
    <scope>NUCLEOTIDE SEQUENCE [LARGE SCALE GENOMIC DNA]</scope>
    <source>
        <strain evidence="2 3">EXF-120</strain>
    </source>
</reference>
<dbReference type="Proteomes" id="UP000281677">
    <property type="component" value="Unassembled WGS sequence"/>
</dbReference>
<dbReference type="InterPro" id="IPR039057">
    <property type="entry name" value="Spo22/ZIP4"/>
</dbReference>
<organism evidence="2 3">
    <name type="scientific">Hortaea werneckii</name>
    <name type="common">Black yeast</name>
    <name type="synonym">Cladosporium werneckii</name>
    <dbReference type="NCBI Taxonomy" id="91943"/>
    <lineage>
        <taxon>Eukaryota</taxon>
        <taxon>Fungi</taxon>
        <taxon>Dikarya</taxon>
        <taxon>Ascomycota</taxon>
        <taxon>Pezizomycotina</taxon>
        <taxon>Dothideomycetes</taxon>
        <taxon>Dothideomycetidae</taxon>
        <taxon>Mycosphaerellales</taxon>
        <taxon>Teratosphaeriaceae</taxon>
        <taxon>Hortaea</taxon>
    </lineage>
</organism>
<proteinExistence type="predicted"/>
<dbReference type="Pfam" id="PF08631">
    <property type="entry name" value="SPO22"/>
    <property type="match status" value="1"/>
</dbReference>
<evidence type="ECO:0000313" key="3">
    <source>
        <dbReference type="Proteomes" id="UP000281677"/>
    </source>
</evidence>
<gene>
    <name evidence="2" type="ORF">D0859_09597</name>
</gene>
<dbReference type="InterPro" id="IPR013940">
    <property type="entry name" value="Spo22/ZIP4/TEX11"/>
</dbReference>
<sequence>MADENPVKTRKSRWVIFAKCRIRFMRKPRLCPSGISDLYFDLTPSPIEELAETAHQLLKDRTTPSKSFEDEVEEAIKRAFPLPSSTPLAGKDEALDTLGIQLWNAATNFLREEEIQQDAGMESHDTSALVVRLRVFAFLLIDAARRAPAHHESSQSQLIRSFKIANKACRSCLANGQLELASKVFERCSEYVGKSEPDEQIVYLTQITERNENDDQRVFGRLKCEYYLLRVTHAWKGGRLDVADHFFSKVSPDALTLSSDLAENAADSLHEAAKSAADLKNTDLAIKWCERAVAALNHCEQEDLSPYASELRLAIATTMIDALLSQTANAGSRLSAMNIIEDLEKSHGMSNRVALALMRLRLLINSNPVDIDQLNIGLERIIRLTIITDKGFKTIMQAIHQAKRHNTMCALTALKQLASDRLVADVADFSESNAMTLDRIERTVVTYSLFATTSNDIDAVEVIDSFHDLLEVLHRHMKTPLSAKATHAAQTLIWKNADRHGLEAAENWLKLLQHPMFDSAGLLNKAKIWRKAIITALARADVPAAREAYYSMPSSCQNEAMSRYLAFKIALKSGDNELADDSLHALSKNADKDPSCLYACILEAEQVRSRHLAVLGLQRLLDKQLHGTHLPSLLRCTARLMMKELEAQGSPSNEATEEIVSLFERARDNVKVLRQGTDDQWRVEVQWWSKNAYNLALKVCDTIHPEHLVRLLTVCIRFLDCYPNGGGPMHAEDVLRRKSSCHFISACGLIVLARSAVDDYERGRQMYLQARQEIASFRADIGEIEKIRMGDASTDKESATRSSRLFQLLKFDLEAILRLQQWQQLNKAFITLLNFPGRGDTWDSLADLILIIHQQAPSVELGPQATSRIPQLLQRCINETWKKDRDIVKMSRWLRLAFTMHLHDQDNGLALKLVEQAAAIARKGYNNEAEVYPDVELTWLATMAFNKAIDCLATGDNGGCQSWADAALELAYYADDNGSLHAHLTAKRKVAESRMGRRRQ</sequence>
<dbReference type="GO" id="GO:0090173">
    <property type="term" value="P:regulation of synaptonemal complex assembly"/>
    <property type="evidence" value="ECO:0007669"/>
    <property type="project" value="InterPro"/>
</dbReference>
<name>A0A3M7ILW8_HORWE</name>
<evidence type="ECO:0000313" key="2">
    <source>
        <dbReference type="EMBL" id="RMZ26343.1"/>
    </source>
</evidence>
<comment type="caution">
    <text evidence="2">The sequence shown here is derived from an EMBL/GenBank/DDBJ whole genome shotgun (WGS) entry which is preliminary data.</text>
</comment>
<dbReference type="OrthoDB" id="65716at2759"/>
<dbReference type="PANTHER" id="PTHR40375">
    <property type="entry name" value="SPORULATION-SPECIFIC PROTEIN 22"/>
    <property type="match status" value="1"/>
</dbReference>
<protein>
    <recommendedName>
        <fullName evidence="4">Protein ZIP4 homolog</fullName>
    </recommendedName>
</protein>
<dbReference type="AlphaFoldDB" id="A0A3M7ILW8"/>
<dbReference type="GO" id="GO:0051321">
    <property type="term" value="P:meiotic cell cycle"/>
    <property type="evidence" value="ECO:0007669"/>
    <property type="project" value="UniProtKB-KW"/>
</dbReference>